<reference evidence="1 2" key="1">
    <citation type="submission" date="2015-07" db="EMBL/GenBank/DDBJ databases">
        <title>Whole genome sequence of Herpetosiphon geysericola DSM 7119.</title>
        <authorList>
            <person name="Hemp J."/>
            <person name="Ward L.M."/>
            <person name="Pace L.A."/>
            <person name="Fischer W.W."/>
        </authorList>
    </citation>
    <scope>NUCLEOTIDE SEQUENCE [LARGE SCALE GENOMIC DNA]</scope>
    <source>
        <strain evidence="1 2">DSM 7119</strain>
    </source>
</reference>
<dbReference type="AlphaFoldDB" id="A0A0P6XQC1"/>
<dbReference type="RefSeq" id="WP_054535223.1">
    <property type="nucleotide sequence ID" value="NZ_LGKP01000022.1"/>
</dbReference>
<evidence type="ECO:0000313" key="1">
    <source>
        <dbReference type="EMBL" id="KPL86125.1"/>
    </source>
</evidence>
<comment type="caution">
    <text evidence="1">The sequence shown here is derived from an EMBL/GenBank/DDBJ whole genome shotgun (WGS) entry which is preliminary data.</text>
</comment>
<dbReference type="EMBL" id="LGKP01000022">
    <property type="protein sequence ID" value="KPL86125.1"/>
    <property type="molecule type" value="Genomic_DNA"/>
</dbReference>
<accession>A0A0P6XQC1</accession>
<name>A0A0P6XQC1_9CHLR</name>
<organism evidence="1 2">
    <name type="scientific">Herpetosiphon geysericola</name>
    <dbReference type="NCBI Taxonomy" id="70996"/>
    <lineage>
        <taxon>Bacteria</taxon>
        <taxon>Bacillati</taxon>
        <taxon>Chloroflexota</taxon>
        <taxon>Chloroflexia</taxon>
        <taxon>Herpetosiphonales</taxon>
        <taxon>Herpetosiphonaceae</taxon>
        <taxon>Herpetosiphon</taxon>
    </lineage>
</organism>
<keyword evidence="2" id="KW-1185">Reference proteome</keyword>
<proteinExistence type="predicted"/>
<protein>
    <submittedName>
        <fullName evidence="1">Uncharacterized protein</fullName>
    </submittedName>
</protein>
<dbReference type="Proteomes" id="UP000050277">
    <property type="component" value="Unassembled WGS sequence"/>
</dbReference>
<sequence length="261" mass="29000">MSELRGFSLSQEELFVCLIVADLPLPLGFDDLANHVFGDLPEQYQNYVLGTAERSLIAHGLLELTEDQPVLEPMVAEWLSIISQPSQTWVILHQPAGQKQQANYIHHANNQYLFHRGQGGIHQVIALPQAREIVQAALDIIEPLELELGETLEGTLSETVFRSIASTRTIKRAEVVTQLRTGGLAPNVAEAFGQTFEQLRSISALALLKNKPESSVQQAFTLVCGEQQQWLLVPEAEGQLYVRNLDLTALVQVLHNFAHPQ</sequence>
<evidence type="ECO:0000313" key="2">
    <source>
        <dbReference type="Proteomes" id="UP000050277"/>
    </source>
</evidence>
<dbReference type="OrthoDB" id="9818889at2"/>
<gene>
    <name evidence="1" type="ORF">SE18_14775</name>
</gene>